<sequence>MTEVTPAGRVARLAMYALCVVMASSGPGFLALSLLLHADLWAGLLIGALLTLILVPLGVAMWSDVRSTARRMRRLTAAGVPATAEVIAVRPTTYDSNTRVELRLWINAPGVEPFEASHTRDGGSRLEVGTTLGAVVDPDGRLYAVV</sequence>
<proteinExistence type="predicted"/>
<keyword evidence="1" id="KW-0472">Membrane</keyword>
<keyword evidence="1" id="KW-0812">Transmembrane</keyword>
<keyword evidence="1" id="KW-1133">Transmembrane helix</keyword>
<feature type="transmembrane region" description="Helical" evidence="1">
    <location>
        <begin position="41"/>
        <end position="63"/>
    </location>
</feature>
<evidence type="ECO:0000256" key="1">
    <source>
        <dbReference type="SAM" id="Phobius"/>
    </source>
</evidence>
<dbReference type="AlphaFoldDB" id="A0A5M4FAV1"/>
<protein>
    <submittedName>
        <fullName evidence="2">Uncharacterized protein</fullName>
    </submittedName>
</protein>
<name>A0A5M4FAV1_9ACTN</name>
<evidence type="ECO:0000313" key="3">
    <source>
        <dbReference type="Proteomes" id="UP000380867"/>
    </source>
</evidence>
<accession>A0A5M4FAV1</accession>
<comment type="caution">
    <text evidence="2">The sequence shown here is derived from an EMBL/GenBank/DDBJ whole genome shotgun (WGS) entry which is preliminary data.</text>
</comment>
<feature type="transmembrane region" description="Helical" evidence="1">
    <location>
        <begin position="13"/>
        <end position="35"/>
    </location>
</feature>
<organism evidence="2 3">
    <name type="scientific">Aeromicrobium ginsengisoli</name>
    <dbReference type="NCBI Taxonomy" id="363867"/>
    <lineage>
        <taxon>Bacteria</taxon>
        <taxon>Bacillati</taxon>
        <taxon>Actinomycetota</taxon>
        <taxon>Actinomycetes</taxon>
        <taxon>Propionibacteriales</taxon>
        <taxon>Nocardioidaceae</taxon>
        <taxon>Aeromicrobium</taxon>
    </lineage>
</organism>
<evidence type="ECO:0000313" key="2">
    <source>
        <dbReference type="EMBL" id="KAA1395397.1"/>
    </source>
</evidence>
<dbReference type="OrthoDB" id="3748257at2"/>
<keyword evidence="3" id="KW-1185">Reference proteome</keyword>
<dbReference type="EMBL" id="SDPQ02000003">
    <property type="protein sequence ID" value="KAA1395397.1"/>
    <property type="molecule type" value="Genomic_DNA"/>
</dbReference>
<gene>
    <name evidence="2" type="ORF">ESP70_014665</name>
</gene>
<reference evidence="2" key="1">
    <citation type="submission" date="2019-09" db="EMBL/GenBank/DDBJ databases">
        <authorList>
            <person name="Li J."/>
        </authorList>
    </citation>
    <scope>NUCLEOTIDE SEQUENCE [LARGE SCALE GENOMIC DNA]</scope>
    <source>
        <strain evidence="2">JCM 14732</strain>
    </source>
</reference>
<dbReference type="Proteomes" id="UP000380867">
    <property type="component" value="Unassembled WGS sequence"/>
</dbReference>
<dbReference type="RefSeq" id="WP_149690063.1">
    <property type="nucleotide sequence ID" value="NZ_SDPQ02000003.1"/>
</dbReference>